<protein>
    <recommendedName>
        <fullName evidence="3">Intracellular proteinase inhibitor BsuPI domain-containing protein</fullName>
    </recommendedName>
</protein>
<evidence type="ECO:0000313" key="2">
    <source>
        <dbReference type="Proteomes" id="UP001589833"/>
    </source>
</evidence>
<gene>
    <name evidence="1" type="ORF">ACFFH4_01120</name>
</gene>
<organism evidence="1 2">
    <name type="scientific">Halalkalibacter alkalisediminis</name>
    <dbReference type="NCBI Taxonomy" id="935616"/>
    <lineage>
        <taxon>Bacteria</taxon>
        <taxon>Bacillati</taxon>
        <taxon>Bacillota</taxon>
        <taxon>Bacilli</taxon>
        <taxon>Bacillales</taxon>
        <taxon>Bacillaceae</taxon>
        <taxon>Halalkalibacter</taxon>
    </lineage>
</organism>
<evidence type="ECO:0008006" key="3">
    <source>
        <dbReference type="Google" id="ProtNLM"/>
    </source>
</evidence>
<name>A0ABV6NAA5_9BACI</name>
<comment type="caution">
    <text evidence="1">The sequence shown here is derived from an EMBL/GenBank/DDBJ whole genome shotgun (WGS) entry which is preliminary data.</text>
</comment>
<evidence type="ECO:0000313" key="1">
    <source>
        <dbReference type="EMBL" id="MFC0557651.1"/>
    </source>
</evidence>
<dbReference type="PROSITE" id="PS51257">
    <property type="entry name" value="PROKAR_LIPOPROTEIN"/>
    <property type="match status" value="1"/>
</dbReference>
<accession>A0ABV6NAA5</accession>
<dbReference type="Proteomes" id="UP001589833">
    <property type="component" value="Unassembled WGS sequence"/>
</dbReference>
<reference evidence="1 2" key="1">
    <citation type="submission" date="2024-09" db="EMBL/GenBank/DDBJ databases">
        <authorList>
            <person name="Sun Q."/>
            <person name="Mori K."/>
        </authorList>
    </citation>
    <scope>NUCLEOTIDE SEQUENCE [LARGE SCALE GENOMIC DNA]</scope>
    <source>
        <strain evidence="1 2">NCAIM B.02301</strain>
    </source>
</reference>
<dbReference type="EMBL" id="JBHLTR010000003">
    <property type="protein sequence ID" value="MFC0557651.1"/>
    <property type="molecule type" value="Genomic_DNA"/>
</dbReference>
<dbReference type="RefSeq" id="WP_273842899.1">
    <property type="nucleotide sequence ID" value="NZ_JAQQWT010000006.1"/>
</dbReference>
<sequence>MNRLFILVLSVFLLGGCGPEVTIDIDSEQTRVIYDEELEMVSFYVRLENTGTLPANDLYARFILDHPTVQQSIGGKADFLFQDSEGNLEVFRISPDSSYFIAEAFSLEAEINEEDLVNTIHVEIYDSRDQILTEHTFSQVTNE</sequence>
<proteinExistence type="predicted"/>
<keyword evidence="2" id="KW-1185">Reference proteome</keyword>